<organism evidence="2 3">
    <name type="scientific">Shewanella canadensis</name>
    <dbReference type="NCBI Taxonomy" id="271096"/>
    <lineage>
        <taxon>Bacteria</taxon>
        <taxon>Pseudomonadati</taxon>
        <taxon>Pseudomonadota</taxon>
        <taxon>Gammaproteobacteria</taxon>
        <taxon>Alteromonadales</taxon>
        <taxon>Shewanellaceae</taxon>
        <taxon>Shewanella</taxon>
    </lineage>
</organism>
<dbReference type="AlphaFoldDB" id="A0A3S0IR27"/>
<keyword evidence="1" id="KW-0812">Transmembrane</keyword>
<name>A0A3S0IR27_9GAMM</name>
<proteinExistence type="predicted"/>
<dbReference type="Proteomes" id="UP000267448">
    <property type="component" value="Unassembled WGS sequence"/>
</dbReference>
<dbReference type="EMBL" id="RXNU01000002">
    <property type="protein sequence ID" value="RTR40074.1"/>
    <property type="molecule type" value="Genomic_DNA"/>
</dbReference>
<dbReference type="RefSeq" id="WP_012144102.1">
    <property type="nucleotide sequence ID" value="NZ_RXNU01000002.1"/>
</dbReference>
<evidence type="ECO:0000313" key="3">
    <source>
        <dbReference type="Proteomes" id="UP000267448"/>
    </source>
</evidence>
<protein>
    <submittedName>
        <fullName evidence="2">Tetrachloroethene dehalogenase</fullName>
    </submittedName>
</protein>
<feature type="transmembrane region" description="Helical" evidence="1">
    <location>
        <begin position="6"/>
        <end position="23"/>
    </location>
</feature>
<keyword evidence="1" id="KW-1133">Transmembrane helix</keyword>
<accession>A0A3S0IR27</accession>
<evidence type="ECO:0000313" key="2">
    <source>
        <dbReference type="EMBL" id="RTR40074.1"/>
    </source>
</evidence>
<keyword evidence="1" id="KW-0472">Membrane</keyword>
<dbReference type="OrthoDB" id="5917626at2"/>
<reference evidence="2 3" key="1">
    <citation type="submission" date="2018-12" db="EMBL/GenBank/DDBJ databases">
        <authorList>
            <person name="Yu L."/>
        </authorList>
    </citation>
    <scope>NUCLEOTIDE SEQUENCE [LARGE SCALE GENOMIC DNA]</scope>
    <source>
        <strain evidence="2 3">HAW-EB2</strain>
    </source>
</reference>
<feature type="transmembrane region" description="Helical" evidence="1">
    <location>
        <begin position="35"/>
        <end position="53"/>
    </location>
</feature>
<comment type="caution">
    <text evidence="2">The sequence shown here is derived from an EMBL/GenBank/DDBJ whole genome shotgun (WGS) entry which is preliminary data.</text>
</comment>
<keyword evidence="3" id="KW-1185">Reference proteome</keyword>
<evidence type="ECO:0000256" key="1">
    <source>
        <dbReference type="SAM" id="Phobius"/>
    </source>
</evidence>
<sequence>MMGLQWYLMGVLTIFAWNGYLWLGRHYRLDWKASLGLLISACTLLVCFGWSWASFAEGEARSGAMGLLLFGLGGLMIFSGTWRAFIRPKKHSLN</sequence>
<feature type="transmembrane region" description="Helical" evidence="1">
    <location>
        <begin position="65"/>
        <end position="86"/>
    </location>
</feature>
<gene>
    <name evidence="2" type="ORF">EKG38_04920</name>
</gene>